<organism evidence="1 2">
    <name type="scientific">Globisporangium ultimum (strain ATCC 200006 / CBS 805.95 / DAOM BR144)</name>
    <name type="common">Pythium ultimum</name>
    <dbReference type="NCBI Taxonomy" id="431595"/>
    <lineage>
        <taxon>Eukaryota</taxon>
        <taxon>Sar</taxon>
        <taxon>Stramenopiles</taxon>
        <taxon>Oomycota</taxon>
        <taxon>Peronosporomycetes</taxon>
        <taxon>Pythiales</taxon>
        <taxon>Pythiaceae</taxon>
        <taxon>Globisporangium</taxon>
    </lineage>
</organism>
<name>K3WL86_GLOUD</name>
<reference evidence="2" key="1">
    <citation type="journal article" date="2010" name="Genome Biol.">
        <title>Genome sequence of the necrotrophic plant pathogen Pythium ultimum reveals original pathogenicity mechanisms and effector repertoire.</title>
        <authorList>
            <person name="Levesque C.A."/>
            <person name="Brouwer H."/>
            <person name="Cano L."/>
            <person name="Hamilton J.P."/>
            <person name="Holt C."/>
            <person name="Huitema E."/>
            <person name="Raffaele S."/>
            <person name="Robideau G.P."/>
            <person name="Thines M."/>
            <person name="Win J."/>
            <person name="Zerillo M.M."/>
            <person name="Beakes G.W."/>
            <person name="Boore J.L."/>
            <person name="Busam D."/>
            <person name="Dumas B."/>
            <person name="Ferriera S."/>
            <person name="Fuerstenberg S.I."/>
            <person name="Gachon C.M."/>
            <person name="Gaulin E."/>
            <person name="Govers F."/>
            <person name="Grenville-Briggs L."/>
            <person name="Horner N."/>
            <person name="Hostetler J."/>
            <person name="Jiang R.H."/>
            <person name="Johnson J."/>
            <person name="Krajaejun T."/>
            <person name="Lin H."/>
            <person name="Meijer H.J."/>
            <person name="Moore B."/>
            <person name="Morris P."/>
            <person name="Phuntmart V."/>
            <person name="Puiu D."/>
            <person name="Shetty J."/>
            <person name="Stajich J.E."/>
            <person name="Tripathy S."/>
            <person name="Wawra S."/>
            <person name="van West P."/>
            <person name="Whitty B.R."/>
            <person name="Coutinho P.M."/>
            <person name="Henrissat B."/>
            <person name="Martin F."/>
            <person name="Thomas P.D."/>
            <person name="Tyler B.M."/>
            <person name="De Vries R.P."/>
            <person name="Kamoun S."/>
            <person name="Yandell M."/>
            <person name="Tisserat N."/>
            <person name="Buell C.R."/>
        </authorList>
    </citation>
    <scope>NUCLEOTIDE SEQUENCE</scope>
    <source>
        <strain evidence="2">DAOM:BR144</strain>
    </source>
</reference>
<protein>
    <submittedName>
        <fullName evidence="1">Uncharacterized protein</fullName>
    </submittedName>
</protein>
<accession>K3WL86</accession>
<dbReference type="InParanoid" id="K3WL86"/>
<keyword evidence="2" id="KW-1185">Reference proteome</keyword>
<evidence type="ECO:0000313" key="2">
    <source>
        <dbReference type="Proteomes" id="UP000019132"/>
    </source>
</evidence>
<dbReference type="InterPro" id="IPR019651">
    <property type="entry name" value="Glutamate_DH_NAD-spec"/>
</dbReference>
<sequence length="162" mass="18197">MSPVVTGSAAHTFQIPTSVHVEGDGYLRDILNKISKLGESQSTLNCCNHRCADHHGFLAIHLRKLHAAVKCCEQFLYLKGSTGSSNQQNFTHLWYSDLGVAKHLLDKLASFFEQIVVYAIKLSTRDRCIQVHTVCEMLNVDGRLMCERKSSLRMLACRTETT</sequence>
<proteinExistence type="predicted"/>
<dbReference type="VEuPathDB" id="FungiDB:PYU1_G005717"/>
<reference evidence="2" key="2">
    <citation type="submission" date="2010-04" db="EMBL/GenBank/DDBJ databases">
        <authorList>
            <person name="Buell R."/>
            <person name="Hamilton J."/>
            <person name="Hostetler J."/>
        </authorList>
    </citation>
    <scope>NUCLEOTIDE SEQUENCE [LARGE SCALE GENOMIC DNA]</scope>
    <source>
        <strain evidence="2">DAOM:BR144</strain>
    </source>
</reference>
<dbReference type="EMBL" id="GL376573">
    <property type="status" value="NOT_ANNOTATED_CDS"/>
    <property type="molecule type" value="Genomic_DNA"/>
</dbReference>
<dbReference type="HOGENOM" id="CLU_1638791_0_0_1"/>
<dbReference type="AlphaFoldDB" id="K3WL86"/>
<dbReference type="Proteomes" id="UP000019132">
    <property type="component" value="Unassembled WGS sequence"/>
</dbReference>
<dbReference type="Pfam" id="PF10712">
    <property type="entry name" value="NAD-GH"/>
    <property type="match status" value="1"/>
</dbReference>
<reference evidence="1" key="3">
    <citation type="submission" date="2015-02" db="UniProtKB">
        <authorList>
            <consortium name="EnsemblProtists"/>
        </authorList>
    </citation>
    <scope>IDENTIFICATION</scope>
    <source>
        <strain evidence="1">DAOM BR144</strain>
    </source>
</reference>
<evidence type="ECO:0000313" key="1">
    <source>
        <dbReference type="EnsemblProtists" id="PYU1_T005728"/>
    </source>
</evidence>
<dbReference type="EnsemblProtists" id="PYU1_T005728">
    <property type="protein sequence ID" value="PYU1_T005728"/>
    <property type="gene ID" value="PYU1_G005717"/>
</dbReference>